<feature type="transmembrane region" description="Helical" evidence="1">
    <location>
        <begin position="43"/>
        <end position="64"/>
    </location>
</feature>
<evidence type="ECO:0000313" key="3">
    <source>
        <dbReference type="Proteomes" id="UP000005307"/>
    </source>
</evidence>
<gene>
    <name evidence="2" type="ORF">OAN307_c33020</name>
</gene>
<dbReference type="AlphaFoldDB" id="M9R9C4"/>
<keyword evidence="1" id="KW-0472">Membrane</keyword>
<evidence type="ECO:0000256" key="1">
    <source>
        <dbReference type="SAM" id="Phobius"/>
    </source>
</evidence>
<keyword evidence="1" id="KW-0812">Transmembrane</keyword>
<accession>M9R9C4</accession>
<reference evidence="2 3" key="1">
    <citation type="journal article" date="2013" name="PLoS ONE">
        <title>Poles Apart: Arctic and Antarctic Octadecabacter strains Share High Genome Plasticity and a New Type of Xanthorhodopsin.</title>
        <authorList>
            <person name="Vollmers J."/>
            <person name="Voget S."/>
            <person name="Dietrich S."/>
            <person name="Gollnow K."/>
            <person name="Smits M."/>
            <person name="Meyer K."/>
            <person name="Brinkhoff T."/>
            <person name="Simon M."/>
            <person name="Daniel R."/>
        </authorList>
    </citation>
    <scope>NUCLEOTIDE SEQUENCE [LARGE SCALE GENOMIC DNA]</scope>
    <source>
        <strain evidence="2 3">307</strain>
    </source>
</reference>
<organism evidence="2 3">
    <name type="scientific">Octadecabacter antarcticus 307</name>
    <dbReference type="NCBI Taxonomy" id="391626"/>
    <lineage>
        <taxon>Bacteria</taxon>
        <taxon>Pseudomonadati</taxon>
        <taxon>Pseudomonadota</taxon>
        <taxon>Alphaproteobacteria</taxon>
        <taxon>Rhodobacterales</taxon>
        <taxon>Roseobacteraceae</taxon>
        <taxon>Octadecabacter</taxon>
    </lineage>
</organism>
<name>M9R9C4_9RHOB</name>
<protein>
    <submittedName>
        <fullName evidence="2">Uncharacterized protein</fullName>
    </submittedName>
</protein>
<dbReference type="HOGENOM" id="CLU_2586269_0_0_5"/>
<proteinExistence type="predicted"/>
<evidence type="ECO:0000313" key="2">
    <source>
        <dbReference type="EMBL" id="AGI68812.1"/>
    </source>
</evidence>
<keyword evidence="3" id="KW-1185">Reference proteome</keyword>
<dbReference type="Proteomes" id="UP000005307">
    <property type="component" value="Chromosome"/>
</dbReference>
<dbReference type="STRING" id="391626.OAN307_c33020"/>
<dbReference type="KEGG" id="oat:OAN307_c33020"/>
<keyword evidence="1" id="KW-1133">Transmembrane helix</keyword>
<sequence length="80" mass="8880">MVASAIVLYFVDKAKYAGTNVEYGKVLRFPLVAMIEIGVKLKVPSVVLIEGVLLLVGTLIWGYGDLFHCWNDGKGWKVCY</sequence>
<dbReference type="EMBL" id="CP003740">
    <property type="protein sequence ID" value="AGI68812.1"/>
    <property type="molecule type" value="Genomic_DNA"/>
</dbReference>